<comment type="catalytic activity">
    <reaction evidence="5 6">
        <text>dTDP-beta-L-rhamnose + NADP(+) = dTDP-4-dehydro-beta-L-rhamnose + NADPH + H(+)</text>
        <dbReference type="Rhea" id="RHEA:21796"/>
        <dbReference type="ChEBI" id="CHEBI:15378"/>
        <dbReference type="ChEBI" id="CHEBI:57510"/>
        <dbReference type="ChEBI" id="CHEBI:57783"/>
        <dbReference type="ChEBI" id="CHEBI:58349"/>
        <dbReference type="ChEBI" id="CHEBI:62830"/>
        <dbReference type="EC" id="1.1.1.133"/>
    </reaction>
</comment>
<dbReference type="Pfam" id="PF04321">
    <property type="entry name" value="RmlD_sub_bind"/>
    <property type="match status" value="1"/>
</dbReference>
<dbReference type="PANTHER" id="PTHR10491">
    <property type="entry name" value="DTDP-4-DEHYDRORHAMNOSE REDUCTASE"/>
    <property type="match status" value="1"/>
</dbReference>
<dbReference type="KEGG" id="mgm:Mmc1_2124"/>
<dbReference type="RefSeq" id="WP_011713753.1">
    <property type="nucleotide sequence ID" value="NC_008576.1"/>
</dbReference>
<dbReference type="Gene3D" id="3.90.25.10">
    <property type="entry name" value="UDP-galactose 4-epimerase, domain 1"/>
    <property type="match status" value="1"/>
</dbReference>
<dbReference type="HOGENOM" id="CLU_045518_1_0_5"/>
<evidence type="ECO:0000256" key="2">
    <source>
        <dbReference type="ARBA" id="ARBA00010944"/>
    </source>
</evidence>
<dbReference type="GO" id="GO:0008831">
    <property type="term" value="F:dTDP-4-dehydrorhamnose reductase activity"/>
    <property type="evidence" value="ECO:0007669"/>
    <property type="project" value="UniProtKB-EC"/>
</dbReference>
<evidence type="ECO:0000256" key="3">
    <source>
        <dbReference type="ARBA" id="ARBA00012929"/>
    </source>
</evidence>
<protein>
    <recommendedName>
        <fullName evidence="4 6">dTDP-4-dehydrorhamnose reductase</fullName>
        <ecNumber evidence="3 6">1.1.1.133</ecNumber>
    </recommendedName>
</protein>
<dbReference type="InterPro" id="IPR036291">
    <property type="entry name" value="NAD(P)-bd_dom_sf"/>
</dbReference>
<gene>
    <name evidence="8" type="ordered locus">Mmc1_2124</name>
</gene>
<dbReference type="GO" id="GO:0019305">
    <property type="term" value="P:dTDP-rhamnose biosynthetic process"/>
    <property type="evidence" value="ECO:0007669"/>
    <property type="project" value="UniProtKB-UniPathway"/>
</dbReference>
<keyword evidence="6" id="KW-0521">NADP</keyword>
<evidence type="ECO:0000313" key="8">
    <source>
        <dbReference type="EMBL" id="ABK44625.1"/>
    </source>
</evidence>
<proteinExistence type="inferred from homology"/>
<comment type="cofactor">
    <cofactor evidence="6">
        <name>Mg(2+)</name>
        <dbReference type="ChEBI" id="CHEBI:18420"/>
    </cofactor>
    <text evidence="6">Binds 1 Mg(2+) ion per monomer.</text>
</comment>
<reference evidence="9" key="1">
    <citation type="journal article" date="2009" name="Appl. Environ. Microbiol.">
        <title>Complete genome sequence of the chemolithoautotrophic marine magnetotactic coccus strain MC-1.</title>
        <authorList>
            <person name="Schubbe S."/>
            <person name="Williams T.J."/>
            <person name="Xie G."/>
            <person name="Kiss H.E."/>
            <person name="Brettin T.S."/>
            <person name="Martinez D."/>
            <person name="Ross C.A."/>
            <person name="Schuler D."/>
            <person name="Cox B.L."/>
            <person name="Nealson K.H."/>
            <person name="Bazylinski D.A."/>
        </authorList>
    </citation>
    <scope>NUCLEOTIDE SEQUENCE [LARGE SCALE GENOMIC DNA]</scope>
    <source>
        <strain evidence="9">ATCC BAA-1437 / JCM 17883 / MC-1</strain>
    </source>
</reference>
<dbReference type="InterPro" id="IPR005913">
    <property type="entry name" value="dTDP_dehydrorham_reduct"/>
</dbReference>
<dbReference type="PANTHER" id="PTHR10491:SF4">
    <property type="entry name" value="METHIONINE ADENOSYLTRANSFERASE 2 SUBUNIT BETA"/>
    <property type="match status" value="1"/>
</dbReference>
<feature type="domain" description="RmlD-like substrate binding" evidence="7">
    <location>
        <begin position="6"/>
        <end position="295"/>
    </location>
</feature>
<dbReference type="UniPathway" id="UPA00124"/>
<evidence type="ECO:0000256" key="5">
    <source>
        <dbReference type="ARBA" id="ARBA00048200"/>
    </source>
</evidence>
<evidence type="ECO:0000313" key="9">
    <source>
        <dbReference type="Proteomes" id="UP000002586"/>
    </source>
</evidence>
<evidence type="ECO:0000256" key="6">
    <source>
        <dbReference type="RuleBase" id="RU364082"/>
    </source>
</evidence>
<dbReference type="EMBL" id="CP000471">
    <property type="protein sequence ID" value="ABK44625.1"/>
    <property type="molecule type" value="Genomic_DNA"/>
</dbReference>
<dbReference type="NCBIfam" id="TIGR01214">
    <property type="entry name" value="rmlD"/>
    <property type="match status" value="1"/>
</dbReference>
<dbReference type="Proteomes" id="UP000002586">
    <property type="component" value="Chromosome"/>
</dbReference>
<comment type="function">
    <text evidence="6">Catalyzes the reduction of dTDP-6-deoxy-L-lyxo-4-hexulose to yield dTDP-L-rhamnose.</text>
</comment>
<dbReference type="STRING" id="156889.Mmc1_2124"/>
<evidence type="ECO:0000256" key="1">
    <source>
        <dbReference type="ARBA" id="ARBA00004781"/>
    </source>
</evidence>
<dbReference type="Gene3D" id="3.40.50.720">
    <property type="entry name" value="NAD(P)-binding Rossmann-like Domain"/>
    <property type="match status" value="1"/>
</dbReference>
<organism evidence="8 9">
    <name type="scientific">Magnetococcus marinus (strain ATCC BAA-1437 / JCM 17883 / MC-1)</name>
    <dbReference type="NCBI Taxonomy" id="156889"/>
    <lineage>
        <taxon>Bacteria</taxon>
        <taxon>Pseudomonadati</taxon>
        <taxon>Pseudomonadota</taxon>
        <taxon>Magnetococcia</taxon>
        <taxon>Magnetococcales</taxon>
        <taxon>Magnetococcaceae</taxon>
        <taxon>Magnetococcus</taxon>
    </lineage>
</organism>
<comment type="pathway">
    <text evidence="1 6">Carbohydrate biosynthesis; dTDP-L-rhamnose biosynthesis.</text>
</comment>
<sequence length="300" mass="33074">MHMQTVWITGAQGQMARALYQQTPPGCAVRCFGRQQWDLSQPAKLELPRQNLPQLLIHTAAMTDVDGAEKDPHLAFALNGTATERLAQWCADYGIAMLALSTDYLFDGQATRPYRPDDRVNPLSVYGRSKQVGEQAIQEILGDQAAIIRTAWLYDGGSGRNFLTTMLRLMGQGTTPLRIVEDQWGAPTACDALARVVWALAQQLLDQAHGGGLYHWSCQGQSSWFEFAQTIQQIALEMGLLQHPVELQPISAVQYGAPAPRPAYSVLDSTLLVQRLGTVAQPPPWQQALRAVMQAMPPLK</sequence>
<dbReference type="SUPFAM" id="SSF51735">
    <property type="entry name" value="NAD(P)-binding Rossmann-fold domains"/>
    <property type="match status" value="1"/>
</dbReference>
<evidence type="ECO:0000256" key="4">
    <source>
        <dbReference type="ARBA" id="ARBA00017099"/>
    </source>
</evidence>
<dbReference type="AlphaFoldDB" id="A0L9I2"/>
<accession>A0L9I2</accession>
<comment type="similarity">
    <text evidence="2 6">Belongs to the dTDP-4-dehydrorhamnose reductase family.</text>
</comment>
<evidence type="ECO:0000259" key="7">
    <source>
        <dbReference type="Pfam" id="PF04321"/>
    </source>
</evidence>
<keyword evidence="9" id="KW-1185">Reference proteome</keyword>
<dbReference type="eggNOG" id="COG1091">
    <property type="taxonomic scope" value="Bacteria"/>
</dbReference>
<dbReference type="CDD" id="cd05254">
    <property type="entry name" value="dTDP_HR_like_SDR_e"/>
    <property type="match status" value="1"/>
</dbReference>
<dbReference type="EC" id="1.1.1.133" evidence="3 6"/>
<keyword evidence="6 8" id="KW-0560">Oxidoreductase</keyword>
<name>A0L9I2_MAGMM</name>
<reference evidence="8 9" key="2">
    <citation type="journal article" date="2012" name="Int. J. Syst. Evol. Microbiol.">
        <title>Magnetococcus marinus gen. nov., sp. nov., a marine, magnetotactic bacterium that represents a novel lineage (Magnetococcaceae fam. nov.; Magnetococcales ord. nov.) at the base of the Alphaproteobacteria.</title>
        <authorList>
            <person name="Bazylinski D.A."/>
            <person name="Williams T.J."/>
            <person name="Lefevre C.T."/>
            <person name="Berg R.J."/>
            <person name="Zhang C.L."/>
            <person name="Bowser S.S."/>
            <person name="Dean A.J."/>
            <person name="Beveridge T.J."/>
        </authorList>
    </citation>
    <scope>NUCLEOTIDE SEQUENCE [LARGE SCALE GENOMIC DNA]</scope>
    <source>
        <strain evidence="9">ATCC BAA-1437 / JCM 17883 / MC-1</strain>
    </source>
</reference>
<dbReference type="OrthoDB" id="9803892at2"/>
<dbReference type="InterPro" id="IPR029903">
    <property type="entry name" value="RmlD-like-bd"/>
</dbReference>